<dbReference type="Pfam" id="PF13424">
    <property type="entry name" value="TPR_12"/>
    <property type="match status" value="1"/>
</dbReference>
<accession>A0A9R1WKJ8</accession>
<dbReference type="InterPro" id="IPR019734">
    <property type="entry name" value="TPR_rpt"/>
</dbReference>
<dbReference type="SMART" id="SM00368">
    <property type="entry name" value="LRR_RI"/>
    <property type="match status" value="5"/>
</dbReference>
<dbReference type="EMBL" id="NBSK02000001">
    <property type="protein sequence ID" value="KAJ0226970.1"/>
    <property type="molecule type" value="Genomic_DNA"/>
</dbReference>
<dbReference type="SUPFAM" id="SSF48452">
    <property type="entry name" value="TPR-like"/>
    <property type="match status" value="2"/>
</dbReference>
<feature type="compositionally biased region" description="Polar residues" evidence="12">
    <location>
        <begin position="1225"/>
        <end position="1235"/>
    </location>
</feature>
<comment type="caution">
    <text evidence="13">The sequence shown here is derived from an EMBL/GenBank/DDBJ whole genome shotgun (WGS) entry which is preliminary data.</text>
</comment>
<dbReference type="GO" id="GO:0040029">
    <property type="term" value="P:epigenetic regulation of gene expression"/>
    <property type="evidence" value="ECO:0007669"/>
    <property type="project" value="InterPro"/>
</dbReference>
<dbReference type="GO" id="GO:0006281">
    <property type="term" value="P:DNA repair"/>
    <property type="evidence" value="ECO:0007669"/>
    <property type="project" value="UniProtKB-KW"/>
</dbReference>
<keyword evidence="8" id="KW-0539">Nucleus</keyword>
<dbReference type="SUPFAM" id="SSF52047">
    <property type="entry name" value="RNI-like"/>
    <property type="match status" value="1"/>
</dbReference>
<gene>
    <name evidence="13" type="ORF">LSAT_V11C100046020</name>
</gene>
<dbReference type="PROSITE" id="PS50005">
    <property type="entry name" value="TPR"/>
    <property type="match status" value="1"/>
</dbReference>
<evidence type="ECO:0000256" key="11">
    <source>
        <dbReference type="SAM" id="Coils"/>
    </source>
</evidence>
<keyword evidence="11" id="KW-0175">Coiled coil</keyword>
<feature type="region of interest" description="Disordered" evidence="12">
    <location>
        <begin position="1"/>
        <end position="21"/>
    </location>
</feature>
<dbReference type="FunFam" id="1.25.40.10:FF:000961">
    <property type="entry name" value="Protein TONSOKU"/>
    <property type="match status" value="1"/>
</dbReference>
<feature type="compositionally biased region" description="Acidic residues" evidence="12">
    <location>
        <begin position="509"/>
        <end position="519"/>
    </location>
</feature>
<dbReference type="InterPro" id="IPR011990">
    <property type="entry name" value="TPR-like_helical_dom_sf"/>
</dbReference>
<keyword evidence="3" id="KW-0433">Leucine-rich repeat</keyword>
<dbReference type="Pfam" id="PF13176">
    <property type="entry name" value="TPR_7"/>
    <property type="match status" value="1"/>
</dbReference>
<dbReference type="FunFam" id="3.80.10.10:FF:000500">
    <property type="entry name" value="Protein TONSOKU"/>
    <property type="match status" value="1"/>
</dbReference>
<evidence type="ECO:0000256" key="10">
    <source>
        <dbReference type="PROSITE-ProRule" id="PRU00339"/>
    </source>
</evidence>
<protein>
    <recommendedName>
        <fullName evidence="9">Protein TONSOKU</fullName>
    </recommendedName>
</protein>
<keyword evidence="14" id="KW-1185">Reference proteome</keyword>
<reference evidence="13 14" key="1">
    <citation type="journal article" date="2017" name="Nat. Commun.">
        <title>Genome assembly with in vitro proximity ligation data and whole-genome triplication in lettuce.</title>
        <authorList>
            <person name="Reyes-Chin-Wo S."/>
            <person name="Wang Z."/>
            <person name="Yang X."/>
            <person name="Kozik A."/>
            <person name="Arikit S."/>
            <person name="Song C."/>
            <person name="Xia L."/>
            <person name="Froenicke L."/>
            <person name="Lavelle D.O."/>
            <person name="Truco M.J."/>
            <person name="Xia R."/>
            <person name="Zhu S."/>
            <person name="Xu C."/>
            <person name="Xu H."/>
            <person name="Xu X."/>
            <person name="Cox K."/>
            <person name="Korf I."/>
            <person name="Meyers B.C."/>
            <person name="Michelmore R.W."/>
        </authorList>
    </citation>
    <scope>NUCLEOTIDE SEQUENCE [LARGE SCALE GENOMIC DNA]</scope>
    <source>
        <strain evidence="14">cv. Salinas</strain>
        <tissue evidence="13">Seedlings</tissue>
    </source>
</reference>
<dbReference type="PANTHER" id="PTHR47684">
    <property type="entry name" value="PROTEIN TONSOKU"/>
    <property type="match status" value="1"/>
</dbReference>
<evidence type="ECO:0000256" key="8">
    <source>
        <dbReference type="ARBA" id="ARBA00023242"/>
    </source>
</evidence>
<dbReference type="PANTHER" id="PTHR47684:SF1">
    <property type="entry name" value="PROTEIN TONSOKU"/>
    <property type="match status" value="1"/>
</dbReference>
<evidence type="ECO:0000256" key="1">
    <source>
        <dbReference type="ARBA" id="ARBA00004642"/>
    </source>
</evidence>
<keyword evidence="10" id="KW-0802">TPR repeat</keyword>
<dbReference type="InterPro" id="IPR044227">
    <property type="entry name" value="TONSOKU"/>
</dbReference>
<evidence type="ECO:0000256" key="7">
    <source>
        <dbReference type="ARBA" id="ARBA00023204"/>
    </source>
</evidence>
<evidence type="ECO:0000256" key="2">
    <source>
        <dbReference type="ARBA" id="ARBA00010999"/>
    </source>
</evidence>
<dbReference type="InterPro" id="IPR032675">
    <property type="entry name" value="LRR_dom_sf"/>
</dbReference>
<evidence type="ECO:0000313" key="13">
    <source>
        <dbReference type="EMBL" id="KAJ0226970.1"/>
    </source>
</evidence>
<keyword evidence="5" id="KW-0227">DNA damage</keyword>
<feature type="region of interest" description="Disordered" evidence="12">
    <location>
        <begin position="502"/>
        <end position="542"/>
    </location>
</feature>
<keyword evidence="7" id="KW-0234">DNA repair</keyword>
<dbReference type="GO" id="GO:0005654">
    <property type="term" value="C:nucleoplasm"/>
    <property type="evidence" value="ECO:0007669"/>
    <property type="project" value="UniProtKB-SubCell"/>
</dbReference>
<dbReference type="Gene3D" id="3.80.10.10">
    <property type="entry name" value="Ribonuclease Inhibitor"/>
    <property type="match status" value="1"/>
</dbReference>
<evidence type="ECO:0000256" key="4">
    <source>
        <dbReference type="ARBA" id="ARBA00022737"/>
    </source>
</evidence>
<evidence type="ECO:0000256" key="9">
    <source>
        <dbReference type="ARBA" id="ARBA00069409"/>
    </source>
</evidence>
<evidence type="ECO:0000256" key="3">
    <source>
        <dbReference type="ARBA" id="ARBA00022614"/>
    </source>
</evidence>
<evidence type="ECO:0000256" key="5">
    <source>
        <dbReference type="ARBA" id="ARBA00022763"/>
    </source>
</evidence>
<feature type="compositionally biased region" description="Basic residues" evidence="12">
    <location>
        <begin position="563"/>
        <end position="572"/>
    </location>
</feature>
<feature type="compositionally biased region" description="Polar residues" evidence="12">
    <location>
        <begin position="527"/>
        <end position="539"/>
    </location>
</feature>
<comment type="similarity">
    <text evidence="2">Belongs to the Tonsoku family.</text>
</comment>
<dbReference type="GO" id="GO:0005634">
    <property type="term" value="C:nucleus"/>
    <property type="evidence" value="ECO:0000318"/>
    <property type="project" value="GO_Central"/>
</dbReference>
<evidence type="ECO:0000256" key="12">
    <source>
        <dbReference type="SAM" id="MobiDB-lite"/>
    </source>
</evidence>
<keyword evidence="4" id="KW-0677">Repeat</keyword>
<feature type="coiled-coil region" evidence="11">
    <location>
        <begin position="298"/>
        <end position="328"/>
    </location>
</feature>
<keyword evidence="6" id="KW-0156">Chromatin regulator</keyword>
<feature type="region of interest" description="Disordered" evidence="12">
    <location>
        <begin position="1209"/>
        <end position="1235"/>
    </location>
</feature>
<feature type="region of interest" description="Disordered" evidence="12">
    <location>
        <begin position="558"/>
        <end position="613"/>
    </location>
</feature>
<evidence type="ECO:0000256" key="6">
    <source>
        <dbReference type="ARBA" id="ARBA00022853"/>
    </source>
</evidence>
<name>A0A9R1WKJ8_LACSA</name>
<feature type="repeat" description="TPR" evidence="10">
    <location>
        <begin position="248"/>
        <end position="281"/>
    </location>
</feature>
<dbReference type="Proteomes" id="UP000235145">
    <property type="component" value="Unassembled WGS sequence"/>
</dbReference>
<dbReference type="GO" id="GO:0072423">
    <property type="term" value="P:response to DNA damage checkpoint signaling"/>
    <property type="evidence" value="ECO:0007669"/>
    <property type="project" value="InterPro"/>
</dbReference>
<organism evidence="13 14">
    <name type="scientific">Lactuca sativa</name>
    <name type="common">Garden lettuce</name>
    <dbReference type="NCBI Taxonomy" id="4236"/>
    <lineage>
        <taxon>Eukaryota</taxon>
        <taxon>Viridiplantae</taxon>
        <taxon>Streptophyta</taxon>
        <taxon>Embryophyta</taxon>
        <taxon>Tracheophyta</taxon>
        <taxon>Spermatophyta</taxon>
        <taxon>Magnoliopsida</taxon>
        <taxon>eudicotyledons</taxon>
        <taxon>Gunneridae</taxon>
        <taxon>Pentapetalae</taxon>
        <taxon>asterids</taxon>
        <taxon>campanulids</taxon>
        <taxon>Asterales</taxon>
        <taxon>Asteraceae</taxon>
        <taxon>Cichorioideae</taxon>
        <taxon>Cichorieae</taxon>
        <taxon>Lactucinae</taxon>
        <taxon>Lactuca</taxon>
    </lineage>
</organism>
<proteinExistence type="inferred from homology"/>
<dbReference type="SMART" id="SM00028">
    <property type="entry name" value="TPR"/>
    <property type="match status" value="6"/>
</dbReference>
<dbReference type="Gene3D" id="1.25.40.10">
    <property type="entry name" value="Tetratricopeptide repeat domain"/>
    <property type="match status" value="3"/>
</dbReference>
<feature type="compositionally biased region" description="Polar residues" evidence="12">
    <location>
        <begin position="573"/>
        <end position="593"/>
    </location>
</feature>
<sequence length="1332" mass="149756">MKKEDAQLSTAKRAYRNASEEGNRQEEARWANVIGDIFKNRGEYVEALRWFRLDYEVSIKYLPEKQLLPTCQALGEVYLRLQHFKDALIYQKKHLELAKDSNDVIEQQRATTQLGRTYYEMFLKSDNDHTSLRNAKKYFISAMKLAQTLKENPQSNKYTFLKEYIDAHNNIGMVEMDLDNLEEAEKILTKGLQICDEEEVVENDDGRTRLHHNLGNVYMELRKWDKARKHIEKDIVICKNIGHCQGEAKGYINLGELHYRVQKYEEATLCYQKAMKLAKSMDDEHALANQVDQNIEIVKEATKVMEDLKTEEQNLKKLTRNMVLARGTSGERKCLLQQNASLDCLIEKSSIIFAWKKHCEFAKKKKKVANELCDKEKLGDSYLVIGESYQKLRNFNKAQKWYSKSWETYKSIGNMEGQALAKINLGDVLDSVGKWANALDAFSEGYRQVIALQANLISVQLSALENMHYSYMIRFDNAEEARRLQLQIDELKNSNNDLEPLNIPKDCCSETDTEGDDDISLMKSDSDMNYSPKLNTSKSYGVEDLSDDEVPLVSFLRSSQHQSKSKGSKVTKHSASTKSLEASPRKSTCSQTLNRKRGRLVLSDDEDENKEVGCPQRRIHEYPEEHVATSNEFKSGQDLSSHHVHEYQDMSPVASKCAISVNLEESTSSHKGKSSKVATQTFRCSKGNESFNDSHFGVNGVRCDSGVSENICQKNGPSGPFFDACDDHNCKHMIFKVEDDFVHIESSSCKLSIENMKVEVACLYFLKLIKENRSKGLLPMIKHLKCGGEVLESLDSLNIPKDYMSGKCWIEASIDRWVPKRLVKLYVDCCSDLSEPPNLKLLKKLYNLEVSEDEIVVSDCELQDISAAPLLNALNSHKTIALLNLSHNLLGNESMEKLKQVFMSSSQKYGGLVLDLHCNRFGPTALFQICECPVLLSRLEVLNISGNRLTDGCASYLSTILQNCKALYSLNIQQCSITSRTIQKVTDSLDSSLILSELFIGYNTSISGNAIVNLLDKLSTLNSFSQLNLNGIKLNKNAVDSLCKLVKTSGLSDLMIGDTSIGSERAIELMDSWNNENRELIKLDLSCCLLTSDYVIKLQTNPSWINGVLELNLAHNPLMQEGATALASVLKNPNCCLKVVNLTKCQLGLVGILTILQALSHNTSSIEELNLSENALQDPDSTVKPDHEKVNKSQHELFSVNADFTDLEVADSEDESDEPKVKVKVNTSSSRSMPSSHDGSCVSLCENDLLKSKSKSKSMFVQALWYAVSMAKGVRVLDLSGNGLEEAGDTLYGGWSTDSRGGLTKKHVEGSILHFSVDPYQCCNNETCCKRF</sequence>
<dbReference type="GO" id="GO:0009933">
    <property type="term" value="P:meristem structural organization"/>
    <property type="evidence" value="ECO:0000318"/>
    <property type="project" value="GO_Central"/>
</dbReference>
<comment type="subcellular location">
    <subcellularLocation>
        <location evidence="1">Nucleus</location>
        <location evidence="1">Nucleoplasm</location>
    </subcellularLocation>
</comment>
<evidence type="ECO:0000313" key="14">
    <source>
        <dbReference type="Proteomes" id="UP000235145"/>
    </source>
</evidence>
<dbReference type="GO" id="GO:0042393">
    <property type="term" value="F:histone binding"/>
    <property type="evidence" value="ECO:0007669"/>
    <property type="project" value="UniProtKB-ARBA"/>
</dbReference>
<dbReference type="Pfam" id="PF13181">
    <property type="entry name" value="TPR_8"/>
    <property type="match status" value="1"/>
</dbReference>